<reference evidence="6 8" key="2">
    <citation type="submission" date="2018-06" db="EMBL/GenBank/DDBJ databases">
        <authorList>
            <consortium name="Pathogen Informatics"/>
            <person name="Doyle S."/>
        </authorList>
    </citation>
    <scope>NUCLEOTIDE SEQUENCE [LARGE SCALE GENOMIC DNA]</scope>
    <source>
        <strain evidence="6 8">NCTC10851</strain>
    </source>
</reference>
<dbReference type="InterPro" id="IPR041614">
    <property type="entry name" value="DprA_WH"/>
</dbReference>
<dbReference type="PANTHER" id="PTHR43022">
    <property type="entry name" value="PROTEIN SMF"/>
    <property type="match status" value="1"/>
</dbReference>
<dbReference type="Pfam" id="PF17782">
    <property type="entry name" value="WHD_DprA"/>
    <property type="match status" value="1"/>
</dbReference>
<evidence type="ECO:0000313" key="8">
    <source>
        <dbReference type="Proteomes" id="UP000254507"/>
    </source>
</evidence>
<dbReference type="SUPFAM" id="SSF102405">
    <property type="entry name" value="MCP/YpsA-like"/>
    <property type="match status" value="1"/>
</dbReference>
<dbReference type="NCBIfam" id="TIGR00732">
    <property type="entry name" value="dprA"/>
    <property type="match status" value="1"/>
</dbReference>
<evidence type="ECO:0000313" key="7">
    <source>
        <dbReference type="Proteomes" id="UP000215738"/>
    </source>
</evidence>
<dbReference type="EMBL" id="UFSB01000001">
    <property type="protein sequence ID" value="SUU35538.1"/>
    <property type="molecule type" value="Genomic_DNA"/>
</dbReference>
<dbReference type="Proteomes" id="UP000215738">
    <property type="component" value="Unassembled WGS sequence"/>
</dbReference>
<comment type="similarity">
    <text evidence="1">Belongs to the DprA/Smf family.</text>
</comment>
<dbReference type="PANTHER" id="PTHR43022:SF1">
    <property type="entry name" value="PROTEIN SMF"/>
    <property type="match status" value="1"/>
</dbReference>
<organism evidence="6 8">
    <name type="scientific">Actinobacillus seminis</name>
    <dbReference type="NCBI Taxonomy" id="722"/>
    <lineage>
        <taxon>Bacteria</taxon>
        <taxon>Pseudomonadati</taxon>
        <taxon>Pseudomonadota</taxon>
        <taxon>Gammaproteobacteria</taxon>
        <taxon>Pasteurellales</taxon>
        <taxon>Pasteurellaceae</taxon>
        <taxon>Actinobacillus</taxon>
    </lineage>
</organism>
<dbReference type="Proteomes" id="UP000254507">
    <property type="component" value="Unassembled WGS sequence"/>
</dbReference>
<dbReference type="OrthoDB" id="9785707at2"/>
<feature type="domain" description="DprA winged helix" evidence="3">
    <location>
        <begin position="303"/>
        <end position="356"/>
    </location>
</feature>
<dbReference type="InterPro" id="IPR057338">
    <property type="entry name" value="DprA_SAM"/>
</dbReference>
<dbReference type="EMBL" id="NLFK01000003">
    <property type="protein sequence ID" value="OZN25398.1"/>
    <property type="molecule type" value="Genomic_DNA"/>
</dbReference>
<protein>
    <submittedName>
        <fullName evidence="5 6">DNA-protecting protein DprA</fullName>
    </submittedName>
</protein>
<dbReference type="GO" id="GO:0009294">
    <property type="term" value="P:DNA-mediated transformation"/>
    <property type="evidence" value="ECO:0007669"/>
    <property type="project" value="InterPro"/>
</dbReference>
<feature type="domain" description="Smf/DprA SLOG" evidence="2">
    <location>
        <begin position="76"/>
        <end position="285"/>
    </location>
</feature>
<evidence type="ECO:0000259" key="3">
    <source>
        <dbReference type="Pfam" id="PF17782"/>
    </source>
</evidence>
<reference evidence="5 7" key="1">
    <citation type="submission" date="2017-07" db="EMBL/GenBank/DDBJ databases">
        <title>Virulence factors identified in Actinobacillus seminis.</title>
        <authorList>
            <person name="Negrete-Abascal E."/>
            <person name="Vaca-Pacheco S."/>
            <person name="Montes-Garcia F."/>
            <person name="Leyto-Gil A.M."/>
            <person name="Fragoso-Garcia E."/>
            <person name="Carvente-Garcia R."/>
            <person name="Perez-Agueros S."/>
            <person name="Castelan-Sanchez H.G."/>
            <person name="Garcia-Molina A."/>
            <person name="Villamar T.E."/>
            <person name="Vazquez-Cruz C."/>
        </authorList>
    </citation>
    <scope>NUCLEOTIDE SEQUENCE [LARGE SCALE GENOMIC DNA]</scope>
    <source>
        <strain evidence="5 7">ATCC 15768</strain>
    </source>
</reference>
<evidence type="ECO:0000313" key="5">
    <source>
        <dbReference type="EMBL" id="OZN25398.1"/>
    </source>
</evidence>
<name>A0A263HEL4_9PAST</name>
<feature type="domain" description="Smf/DprA SAM" evidence="4">
    <location>
        <begin position="1"/>
        <end position="67"/>
    </location>
</feature>
<accession>A0A263HEL4</accession>
<proteinExistence type="inferred from homology"/>
<dbReference type="RefSeq" id="WP_094946071.1">
    <property type="nucleotide sequence ID" value="NZ_NLFK01000003.1"/>
</dbReference>
<gene>
    <name evidence="6" type="primary">smf</name>
    <name evidence="5" type="synonym">dprA</name>
    <name evidence="5" type="ORF">CFY87_04545</name>
    <name evidence="6" type="ORF">NCTC10851_00895</name>
</gene>
<keyword evidence="7" id="KW-1185">Reference proteome</keyword>
<evidence type="ECO:0000313" key="6">
    <source>
        <dbReference type="EMBL" id="SUU35538.1"/>
    </source>
</evidence>
<dbReference type="Gene3D" id="1.10.10.10">
    <property type="entry name" value="Winged helix-like DNA-binding domain superfamily/Winged helix DNA-binding domain"/>
    <property type="match status" value="1"/>
</dbReference>
<dbReference type="InterPro" id="IPR036388">
    <property type="entry name" value="WH-like_DNA-bd_sf"/>
</dbReference>
<dbReference type="FunCoup" id="A0A263HEL4">
    <property type="interactions" value="279"/>
</dbReference>
<dbReference type="Pfam" id="PF02481">
    <property type="entry name" value="DNA_processg_A"/>
    <property type="match status" value="1"/>
</dbReference>
<dbReference type="InterPro" id="IPR003488">
    <property type="entry name" value="DprA"/>
</dbReference>
<dbReference type="InterPro" id="IPR057666">
    <property type="entry name" value="DrpA_SLOG"/>
</dbReference>
<sequence>MNKNEVLLRLLQVPYLGAVAIGKLLDEVSLVDLLAYDDAAFRYIGWKPLQIQRWFKPENKYIEPALQWAEQEDHHLINYDDEYYPYLLKQIVARPPVLFLQGNPTALLQPQIAMVGSRYCSHYGEHWAKYFATELSLAGLVVTSGLALGIDGFCHQAVVDIQGQTVAVLGSGLARMYPARHQRLARQIVEHHGALVSELLPQQPPIPEHFPRRNRIISGLSLATLVIEAGVKSGSLITARYALEQNRDIFALPGNIQSEFSQGCHQLIKQGAMLVESVQDILENLPQVIPFSIPSEKGLLAEKTPPVEPCYPQLYAHISYSPVSIDDLAAQLHVPISTLLNQLLELELQGLIEVEQGLYRRC</sequence>
<dbReference type="AlphaFoldDB" id="A0A263HEL4"/>
<dbReference type="Pfam" id="PF25317">
    <property type="entry name" value="SAM_SMF"/>
    <property type="match status" value="1"/>
</dbReference>
<dbReference type="Gene3D" id="3.40.50.450">
    <property type="match status" value="1"/>
</dbReference>
<evidence type="ECO:0000259" key="2">
    <source>
        <dbReference type="Pfam" id="PF02481"/>
    </source>
</evidence>
<evidence type="ECO:0000259" key="4">
    <source>
        <dbReference type="Pfam" id="PF25317"/>
    </source>
</evidence>
<dbReference type="InParanoid" id="A0A263HEL4"/>
<evidence type="ECO:0000256" key="1">
    <source>
        <dbReference type="ARBA" id="ARBA00006525"/>
    </source>
</evidence>